<keyword evidence="3" id="KW-1185">Reference proteome</keyword>
<comment type="caution">
    <text evidence="2">The sequence shown here is derived from an EMBL/GenBank/DDBJ whole genome shotgun (WGS) entry which is preliminary data.</text>
</comment>
<protein>
    <submittedName>
        <fullName evidence="2">Uncharacterized protein</fullName>
    </submittedName>
</protein>
<name>A0A5C5FNN2_9BASI</name>
<feature type="compositionally biased region" description="Polar residues" evidence="1">
    <location>
        <begin position="116"/>
        <end position="136"/>
    </location>
</feature>
<dbReference type="AlphaFoldDB" id="A0A5C5FNN2"/>
<evidence type="ECO:0000313" key="2">
    <source>
        <dbReference type="EMBL" id="TNY18467.1"/>
    </source>
</evidence>
<feature type="region of interest" description="Disordered" evidence="1">
    <location>
        <begin position="17"/>
        <end position="38"/>
    </location>
</feature>
<gene>
    <name evidence="2" type="ORF">DMC30DRAFT_403061</name>
</gene>
<accession>A0A5C5FNN2</accession>
<dbReference type="Proteomes" id="UP000311382">
    <property type="component" value="Unassembled WGS sequence"/>
</dbReference>
<dbReference type="EMBL" id="SOZI01000137">
    <property type="protein sequence ID" value="TNY18467.1"/>
    <property type="molecule type" value="Genomic_DNA"/>
</dbReference>
<feature type="region of interest" description="Disordered" evidence="1">
    <location>
        <begin position="105"/>
        <end position="167"/>
    </location>
</feature>
<feature type="compositionally biased region" description="Polar residues" evidence="1">
    <location>
        <begin position="156"/>
        <end position="167"/>
    </location>
</feature>
<proteinExistence type="predicted"/>
<reference evidence="2 3" key="1">
    <citation type="submission" date="2019-03" db="EMBL/GenBank/DDBJ databases">
        <title>Rhodosporidium diobovatum UCD-FST 08-225 genome sequencing, assembly, and annotation.</title>
        <authorList>
            <person name="Fakankun I.U."/>
            <person name="Fristensky B."/>
            <person name="Levin D.B."/>
        </authorList>
    </citation>
    <scope>NUCLEOTIDE SEQUENCE [LARGE SCALE GENOMIC DNA]</scope>
    <source>
        <strain evidence="2 3">UCD-FST 08-225</strain>
    </source>
</reference>
<sequence>MLAPFLASRARLEKVNGRRGNLPARVPSSLPRGPGPGRSWRQTYVRLTRLACAERPSLRNWDAVGAPPRTGVRPTDAAGRCRFARRLLLSLCPPISYSTCPIAATRGATHPPRSETACSSSTTIKRATCGSPTCSLPRTSSGRGMPRRRPRGPTSVPSASTTRRIGG</sequence>
<evidence type="ECO:0000313" key="3">
    <source>
        <dbReference type="Proteomes" id="UP000311382"/>
    </source>
</evidence>
<evidence type="ECO:0000256" key="1">
    <source>
        <dbReference type="SAM" id="MobiDB-lite"/>
    </source>
</evidence>
<organism evidence="2 3">
    <name type="scientific">Rhodotorula diobovata</name>
    <dbReference type="NCBI Taxonomy" id="5288"/>
    <lineage>
        <taxon>Eukaryota</taxon>
        <taxon>Fungi</taxon>
        <taxon>Dikarya</taxon>
        <taxon>Basidiomycota</taxon>
        <taxon>Pucciniomycotina</taxon>
        <taxon>Microbotryomycetes</taxon>
        <taxon>Sporidiobolales</taxon>
        <taxon>Sporidiobolaceae</taxon>
        <taxon>Rhodotorula</taxon>
    </lineage>
</organism>